<dbReference type="Proteomes" id="UP001501020">
    <property type="component" value="Unassembled WGS sequence"/>
</dbReference>
<reference evidence="3" key="1">
    <citation type="journal article" date="2019" name="Int. J. Syst. Evol. Microbiol.">
        <title>The Global Catalogue of Microorganisms (GCM) 10K type strain sequencing project: providing services to taxonomists for standard genome sequencing and annotation.</title>
        <authorList>
            <consortium name="The Broad Institute Genomics Platform"/>
            <consortium name="The Broad Institute Genome Sequencing Center for Infectious Disease"/>
            <person name="Wu L."/>
            <person name="Ma J."/>
        </authorList>
    </citation>
    <scope>NUCLEOTIDE SEQUENCE [LARGE SCALE GENOMIC DNA]</scope>
    <source>
        <strain evidence="3">JCM 13850</strain>
    </source>
</reference>
<organism evidence="2 3">
    <name type="scientific">Actinomadura napierensis</name>
    <dbReference type="NCBI Taxonomy" id="267854"/>
    <lineage>
        <taxon>Bacteria</taxon>
        <taxon>Bacillati</taxon>
        <taxon>Actinomycetota</taxon>
        <taxon>Actinomycetes</taxon>
        <taxon>Streptosporangiales</taxon>
        <taxon>Thermomonosporaceae</taxon>
        <taxon>Actinomadura</taxon>
    </lineage>
</organism>
<name>A0ABP5K0P0_9ACTN</name>
<gene>
    <name evidence="2" type="ORF">GCM10009727_13890</name>
</gene>
<dbReference type="Gene3D" id="3.10.450.50">
    <property type="match status" value="1"/>
</dbReference>
<comment type="caution">
    <text evidence="2">The sequence shown here is derived from an EMBL/GenBank/DDBJ whole genome shotgun (WGS) entry which is preliminary data.</text>
</comment>
<evidence type="ECO:0000259" key="1">
    <source>
        <dbReference type="Pfam" id="PF13577"/>
    </source>
</evidence>
<evidence type="ECO:0000313" key="3">
    <source>
        <dbReference type="Proteomes" id="UP001501020"/>
    </source>
</evidence>
<dbReference type="InterPro" id="IPR037401">
    <property type="entry name" value="SnoaL-like"/>
</dbReference>
<protein>
    <recommendedName>
        <fullName evidence="1">SnoaL-like domain-containing protein</fullName>
    </recommendedName>
</protein>
<accession>A0ABP5K0P0</accession>
<evidence type="ECO:0000313" key="2">
    <source>
        <dbReference type="EMBL" id="GAA2125522.1"/>
    </source>
</evidence>
<dbReference type="RefSeq" id="WP_344262692.1">
    <property type="nucleotide sequence ID" value="NZ_BAAAMR010000008.1"/>
</dbReference>
<feature type="domain" description="SnoaL-like" evidence="1">
    <location>
        <begin position="2"/>
        <end position="116"/>
    </location>
</feature>
<proteinExistence type="predicted"/>
<keyword evidence="3" id="KW-1185">Reference proteome</keyword>
<sequence length="126" mass="13930">MDNDELIELVGRLGRWLDDKRFDDAHAVFTEDAEVTTPGGTSRGADALAVQARRNHTVPTQHFITNPLIEVDGDRAAIDANLLVVFAHDGGPRVLGERYALEAARTPDGWRISRVRSSVVWELQNA</sequence>
<dbReference type="InterPro" id="IPR032710">
    <property type="entry name" value="NTF2-like_dom_sf"/>
</dbReference>
<dbReference type="SUPFAM" id="SSF54427">
    <property type="entry name" value="NTF2-like"/>
    <property type="match status" value="1"/>
</dbReference>
<dbReference type="EMBL" id="BAAAMR010000008">
    <property type="protein sequence ID" value="GAA2125522.1"/>
    <property type="molecule type" value="Genomic_DNA"/>
</dbReference>
<dbReference type="Pfam" id="PF13577">
    <property type="entry name" value="SnoaL_4"/>
    <property type="match status" value="1"/>
</dbReference>